<dbReference type="Proteomes" id="UP001193748">
    <property type="component" value="Unassembled WGS sequence"/>
</dbReference>
<reference evidence="1" key="1">
    <citation type="submission" date="2020-05" db="EMBL/GenBank/DDBJ databases">
        <authorList>
            <person name="Brown S."/>
            <person name="Huntemann M."/>
            <person name="Clum A."/>
            <person name="Spunde A."/>
            <person name="Palaniappan K."/>
            <person name="Ritter S."/>
            <person name="Mikhailova N."/>
            <person name="Chen I.-M."/>
            <person name="Stamatis D."/>
            <person name="Reddy T."/>
            <person name="O'Malley R."/>
            <person name="Daum C."/>
            <person name="Shapiro N."/>
            <person name="Ivanova N."/>
            <person name="Kyrpides N."/>
            <person name="Woyke T."/>
        </authorList>
    </citation>
    <scope>NUCLEOTIDE SEQUENCE</scope>
    <source>
        <strain evidence="1">DJ080</strain>
    </source>
</reference>
<dbReference type="AlphaFoldDB" id="A0AAX0B0B7"/>
<accession>A0AAX0B0B7</accession>
<comment type="caution">
    <text evidence="1">The sequence shown here is derived from an EMBL/GenBank/DDBJ whole genome shotgun (WGS) entry which is preliminary data.</text>
</comment>
<protein>
    <submittedName>
        <fullName evidence="1">Uncharacterized protein</fullName>
    </submittedName>
</protein>
<evidence type="ECO:0000313" key="1">
    <source>
        <dbReference type="EMBL" id="NRT88304.1"/>
    </source>
</evidence>
<dbReference type="EMBL" id="JABSWW010000001">
    <property type="protein sequence ID" value="NRT88304.1"/>
    <property type="molecule type" value="Genomic_DNA"/>
</dbReference>
<sequence length="43" mass="5203">MNLQDVYLAEELKRNKIIEDNIILLRVVRFSYNSFLIYKGIKE</sequence>
<proteinExistence type="predicted"/>
<reference evidence="1" key="2">
    <citation type="journal article" date="2022" name="Nat. Biotechnol.">
        <title>Carbon-negative production of acetone and isopropanol by gas fermentation at industrial pilot scale.</title>
        <authorList>
            <person name="Liew F.E."/>
            <person name="Nogle R."/>
            <person name="Abdalla T."/>
            <person name="Rasor B.J."/>
            <person name="Canter C."/>
            <person name="Jensen R.O."/>
            <person name="Wang L."/>
            <person name="Strutz J."/>
            <person name="Chirania P."/>
            <person name="De Tissera S."/>
            <person name="Mueller A.P."/>
            <person name="Ruan Z."/>
            <person name="Gao A."/>
            <person name="Tran L."/>
            <person name="Engle N.L."/>
            <person name="Bromley J.C."/>
            <person name="Daniell J."/>
            <person name="Conrado R."/>
            <person name="Tschaplinski T.J."/>
            <person name="Giannone R.J."/>
            <person name="Hettich R.L."/>
            <person name="Karim A.S."/>
            <person name="Simpson S.D."/>
            <person name="Brown S.D."/>
            <person name="Leang C."/>
            <person name="Jewett M.C."/>
            <person name="Kopke M."/>
        </authorList>
    </citation>
    <scope>NUCLEOTIDE SEQUENCE</scope>
    <source>
        <strain evidence="1">DJ080</strain>
    </source>
</reference>
<gene>
    <name evidence="1" type="ORF">B0H41_001983</name>
</gene>
<evidence type="ECO:0000313" key="2">
    <source>
        <dbReference type="Proteomes" id="UP001193748"/>
    </source>
</evidence>
<organism evidence="1 2">
    <name type="scientific">Clostridium beijerinckii</name>
    <name type="common">Clostridium MP</name>
    <dbReference type="NCBI Taxonomy" id="1520"/>
    <lineage>
        <taxon>Bacteria</taxon>
        <taxon>Bacillati</taxon>
        <taxon>Bacillota</taxon>
        <taxon>Clostridia</taxon>
        <taxon>Eubacteriales</taxon>
        <taxon>Clostridiaceae</taxon>
        <taxon>Clostridium</taxon>
    </lineage>
</organism>
<name>A0AAX0B0B7_CLOBE</name>